<dbReference type="GO" id="GO:0004527">
    <property type="term" value="F:exonuclease activity"/>
    <property type="evidence" value="ECO:0007669"/>
    <property type="project" value="UniProtKB-KW"/>
</dbReference>
<proteinExistence type="predicted"/>
<reference evidence="2" key="2">
    <citation type="journal article" date="2021" name="PeerJ">
        <title>Extensive microbial diversity within the chicken gut microbiome revealed by metagenomics and culture.</title>
        <authorList>
            <person name="Gilroy R."/>
            <person name="Ravi A."/>
            <person name="Getino M."/>
            <person name="Pursley I."/>
            <person name="Horton D.L."/>
            <person name="Alikhan N.F."/>
            <person name="Baker D."/>
            <person name="Gharbi K."/>
            <person name="Hall N."/>
            <person name="Watson M."/>
            <person name="Adriaenssens E.M."/>
            <person name="Foster-Nyarko E."/>
            <person name="Jarju S."/>
            <person name="Secka A."/>
            <person name="Antonio M."/>
            <person name="Oren A."/>
            <person name="Chaudhuri R.R."/>
            <person name="La Ragione R."/>
            <person name="Hildebrand F."/>
            <person name="Pallen M.J."/>
        </authorList>
    </citation>
    <scope>NUCLEOTIDE SEQUENCE</scope>
    <source>
        <strain evidence="2">ChiW25-3613</strain>
    </source>
</reference>
<dbReference type="InterPro" id="IPR036397">
    <property type="entry name" value="RNaseH_sf"/>
</dbReference>
<reference evidence="2" key="1">
    <citation type="submission" date="2020-10" db="EMBL/GenBank/DDBJ databases">
        <authorList>
            <person name="Gilroy R."/>
        </authorList>
    </citation>
    <scope>NUCLEOTIDE SEQUENCE</scope>
    <source>
        <strain evidence="2">ChiW25-3613</strain>
    </source>
</reference>
<dbReference type="Gene3D" id="3.30.420.10">
    <property type="entry name" value="Ribonuclease H-like superfamily/Ribonuclease H"/>
    <property type="match status" value="1"/>
</dbReference>
<name>A0A9D1AIC3_9FIRM</name>
<organism evidence="2 3">
    <name type="scientific">Candidatus Coproplasma stercoripullorum</name>
    <dbReference type="NCBI Taxonomy" id="2840751"/>
    <lineage>
        <taxon>Bacteria</taxon>
        <taxon>Bacillati</taxon>
        <taxon>Bacillota</taxon>
        <taxon>Clostridia</taxon>
        <taxon>Eubacteriales</taxon>
        <taxon>Candidatus Coproplasma</taxon>
    </lineage>
</organism>
<comment type="caution">
    <text evidence="2">The sequence shown here is derived from an EMBL/GenBank/DDBJ whole genome shotgun (WGS) entry which is preliminary data.</text>
</comment>
<dbReference type="SMART" id="SM00479">
    <property type="entry name" value="EXOIII"/>
    <property type="match status" value="1"/>
</dbReference>
<evidence type="ECO:0000313" key="2">
    <source>
        <dbReference type="EMBL" id="HIR39716.1"/>
    </source>
</evidence>
<protein>
    <submittedName>
        <fullName evidence="2">3'-5' exonuclease</fullName>
    </submittedName>
</protein>
<dbReference type="GO" id="GO:0003676">
    <property type="term" value="F:nucleic acid binding"/>
    <property type="evidence" value="ECO:0007669"/>
    <property type="project" value="InterPro"/>
</dbReference>
<dbReference type="CDD" id="cd06127">
    <property type="entry name" value="DEDDh"/>
    <property type="match status" value="1"/>
</dbReference>
<dbReference type="InterPro" id="IPR013520">
    <property type="entry name" value="Ribonucl_H"/>
</dbReference>
<evidence type="ECO:0000259" key="1">
    <source>
        <dbReference type="SMART" id="SM00479"/>
    </source>
</evidence>
<keyword evidence="2" id="KW-0269">Exonuclease</keyword>
<dbReference type="InterPro" id="IPR012337">
    <property type="entry name" value="RNaseH-like_sf"/>
</dbReference>
<dbReference type="AlphaFoldDB" id="A0A9D1AIC3"/>
<gene>
    <name evidence="2" type="ORF">IAB90_04955</name>
</gene>
<keyword evidence="2" id="KW-0378">Hydrolase</keyword>
<evidence type="ECO:0000313" key="3">
    <source>
        <dbReference type="Proteomes" id="UP000824179"/>
    </source>
</evidence>
<accession>A0A9D1AIC3</accession>
<dbReference type="Proteomes" id="UP000824179">
    <property type="component" value="Unassembled WGS sequence"/>
</dbReference>
<feature type="domain" description="Exonuclease" evidence="1">
    <location>
        <begin position="2"/>
        <end position="176"/>
    </location>
</feature>
<dbReference type="EMBL" id="DVHB01000082">
    <property type="protein sequence ID" value="HIR39716.1"/>
    <property type="molecule type" value="Genomic_DNA"/>
</dbReference>
<dbReference type="SUPFAM" id="SSF53098">
    <property type="entry name" value="Ribonuclease H-like"/>
    <property type="match status" value="1"/>
</dbReference>
<keyword evidence="2" id="KW-0540">Nuclease</keyword>
<dbReference type="Pfam" id="PF00929">
    <property type="entry name" value="RNase_T"/>
    <property type="match status" value="1"/>
</dbReference>
<sequence>MDLVFFDIECASVYKTSAKICAFGYVVCDENFNIIKKEDILINPKGAFHLTDSKGEHGLVLPYKYADFKKYPDFRAVYPKIRSLLEDKGNIVAGHATYNDVNYLNLETRRFSLPSFKFEFSDTQLLYMTMTGGYSRQYGLEYITKDLNVEFTPHRAADDAYATMRIAEAMCRSHGCGFPALEKLFNLTRGKIENYSIAKPTTSGFSEFAQKQREAKEERSRARRDFYIYLSRKKRRHEGRLKGVVFNFARCIEDDLSLSEPLLDKIYAAGGTYTQKLNHCNIYVAPEGDSSTRTRSAVLREELRIITLDELGEMLNEQ</sequence>